<dbReference type="EMBL" id="JACVVK020000057">
    <property type="protein sequence ID" value="KAK7497547.1"/>
    <property type="molecule type" value="Genomic_DNA"/>
</dbReference>
<dbReference type="Pfam" id="PF04548">
    <property type="entry name" value="AIG1"/>
    <property type="match status" value="1"/>
</dbReference>
<dbReference type="Proteomes" id="UP001519460">
    <property type="component" value="Unassembled WGS sequence"/>
</dbReference>
<comment type="similarity">
    <text evidence="1">Belongs to the TRAFAC class TrmE-Era-EngA-EngB-Septin-like GTPase superfamily. AIG1/Toc34/Toc159-like paraseptin GTPase family. IAN subfamily.</text>
</comment>
<evidence type="ECO:0000256" key="1">
    <source>
        <dbReference type="ARBA" id="ARBA00008535"/>
    </source>
</evidence>
<dbReference type="Gene3D" id="3.40.50.300">
    <property type="entry name" value="P-loop containing nucleotide triphosphate hydrolases"/>
    <property type="match status" value="1"/>
</dbReference>
<evidence type="ECO:0000256" key="3">
    <source>
        <dbReference type="ARBA" id="ARBA00023134"/>
    </source>
</evidence>
<dbReference type="PROSITE" id="PS51720">
    <property type="entry name" value="G_AIG1"/>
    <property type="match status" value="1"/>
</dbReference>
<feature type="non-terminal residue" evidence="5">
    <location>
        <position position="156"/>
    </location>
</feature>
<evidence type="ECO:0000313" key="6">
    <source>
        <dbReference type="Proteomes" id="UP001519460"/>
    </source>
</evidence>
<dbReference type="InterPro" id="IPR027417">
    <property type="entry name" value="P-loop_NTPase"/>
</dbReference>
<dbReference type="InterPro" id="IPR006703">
    <property type="entry name" value="G_AIG1"/>
</dbReference>
<keyword evidence="6" id="KW-1185">Reference proteome</keyword>
<evidence type="ECO:0000313" key="5">
    <source>
        <dbReference type="EMBL" id="KAK7497547.1"/>
    </source>
</evidence>
<accession>A0ABD0LET3</accession>
<dbReference type="SUPFAM" id="SSF52540">
    <property type="entry name" value="P-loop containing nucleoside triphosphate hydrolases"/>
    <property type="match status" value="1"/>
</dbReference>
<feature type="domain" description="AIG1-type G" evidence="4">
    <location>
        <begin position="1"/>
        <end position="156"/>
    </location>
</feature>
<dbReference type="InterPro" id="IPR045058">
    <property type="entry name" value="GIMA/IAN/Toc"/>
</dbReference>
<proteinExistence type="inferred from homology"/>
<protein>
    <recommendedName>
        <fullName evidence="4">AIG1-type G domain-containing protein</fullName>
    </recommendedName>
</protein>
<dbReference type="AlphaFoldDB" id="A0ABD0LET3"/>
<organism evidence="5 6">
    <name type="scientific">Batillaria attramentaria</name>
    <dbReference type="NCBI Taxonomy" id="370345"/>
    <lineage>
        <taxon>Eukaryota</taxon>
        <taxon>Metazoa</taxon>
        <taxon>Spiralia</taxon>
        <taxon>Lophotrochozoa</taxon>
        <taxon>Mollusca</taxon>
        <taxon>Gastropoda</taxon>
        <taxon>Caenogastropoda</taxon>
        <taxon>Sorbeoconcha</taxon>
        <taxon>Cerithioidea</taxon>
        <taxon>Batillariidae</taxon>
        <taxon>Batillaria</taxon>
    </lineage>
</organism>
<dbReference type="PANTHER" id="PTHR10903:SF184">
    <property type="entry name" value="GTP-BINDING PROTEIN A"/>
    <property type="match status" value="1"/>
</dbReference>
<comment type="caution">
    <text evidence="5">The sequence shown here is derived from an EMBL/GenBank/DDBJ whole genome shotgun (WGS) entry which is preliminary data.</text>
</comment>
<name>A0ABD0LET3_9CAEN</name>
<evidence type="ECO:0000259" key="4">
    <source>
        <dbReference type="PROSITE" id="PS51720"/>
    </source>
</evidence>
<gene>
    <name evidence="5" type="ORF">BaRGS_00011187</name>
</gene>
<dbReference type="GO" id="GO:0005525">
    <property type="term" value="F:GTP binding"/>
    <property type="evidence" value="ECO:0007669"/>
    <property type="project" value="UniProtKB-KW"/>
</dbReference>
<reference evidence="5 6" key="1">
    <citation type="journal article" date="2023" name="Sci. Data">
        <title>Genome assembly of the Korean intertidal mud-creeper Batillaria attramentaria.</title>
        <authorList>
            <person name="Patra A.K."/>
            <person name="Ho P.T."/>
            <person name="Jun S."/>
            <person name="Lee S.J."/>
            <person name="Kim Y."/>
            <person name="Won Y.J."/>
        </authorList>
    </citation>
    <scope>NUCLEOTIDE SEQUENCE [LARGE SCALE GENOMIC DNA]</scope>
    <source>
        <strain evidence="5">Wonlab-2016</strain>
    </source>
</reference>
<sequence length="156" mass="17915">MFTFLAIGKTGNGKSALCNTILGRDEFETGSRMDNTTETTQYAETERAGLRITVVDTPDLTNYLDDPTKQERELSEWARLTKNSSRPYAVLLAVRCDVKYTPEEWEIYRKIKDAWDGSEMCKRLVVAFTFGDRQDKQIEKELKEVCQELKSVLKDA</sequence>
<keyword evidence="2" id="KW-0547">Nucleotide-binding</keyword>
<dbReference type="PANTHER" id="PTHR10903">
    <property type="entry name" value="GTPASE, IMAP FAMILY MEMBER-RELATED"/>
    <property type="match status" value="1"/>
</dbReference>
<keyword evidence="3" id="KW-0342">GTP-binding</keyword>
<evidence type="ECO:0000256" key="2">
    <source>
        <dbReference type="ARBA" id="ARBA00022741"/>
    </source>
</evidence>